<comment type="catalytic activity">
    <reaction evidence="18 19">
        <text>alpha-ribazole 5'-phosphate + adenosylcob(III)inamide-GDP = adenosylcob(III)alamin 5'-phosphate + GMP + H(+)</text>
        <dbReference type="Rhea" id="RHEA:23560"/>
        <dbReference type="ChEBI" id="CHEBI:15378"/>
        <dbReference type="ChEBI" id="CHEBI:57918"/>
        <dbReference type="ChEBI" id="CHEBI:58115"/>
        <dbReference type="ChEBI" id="CHEBI:60487"/>
        <dbReference type="ChEBI" id="CHEBI:60493"/>
        <dbReference type="EC" id="2.7.8.26"/>
    </reaction>
</comment>
<dbReference type="PANTHER" id="PTHR34148:SF1">
    <property type="entry name" value="ADENOSYLCOBINAMIDE-GDP RIBAZOLETRANSFERASE"/>
    <property type="match status" value="1"/>
</dbReference>
<protein>
    <recommendedName>
        <fullName evidence="6 19">Adenosylcobinamide-GDP ribazoletransferase</fullName>
        <ecNumber evidence="5 19">2.7.8.26</ecNumber>
    </recommendedName>
    <alternativeName>
        <fullName evidence="16 19">Cobalamin synthase</fullName>
    </alternativeName>
    <alternativeName>
        <fullName evidence="15 19">Cobalamin-5'-phosphate synthase</fullName>
    </alternativeName>
</protein>
<dbReference type="EC" id="2.7.8.26" evidence="5 19"/>
<dbReference type="EMBL" id="AP017368">
    <property type="protein sequence ID" value="BAV92289.1"/>
    <property type="molecule type" value="Genomic_DNA"/>
</dbReference>
<keyword evidence="10 19" id="KW-0812">Transmembrane</keyword>
<keyword evidence="8 19" id="KW-0169">Cobalamin biosynthesis</keyword>
<evidence type="ECO:0000256" key="10">
    <source>
        <dbReference type="ARBA" id="ARBA00022692"/>
    </source>
</evidence>
<evidence type="ECO:0000256" key="18">
    <source>
        <dbReference type="ARBA" id="ARBA00049504"/>
    </source>
</evidence>
<comment type="cofactor">
    <cofactor evidence="1 19">
        <name>Mg(2+)</name>
        <dbReference type="ChEBI" id="CHEBI:18420"/>
    </cofactor>
</comment>
<feature type="transmembrane region" description="Helical" evidence="19">
    <location>
        <begin position="40"/>
        <end position="61"/>
    </location>
</feature>
<dbReference type="AlphaFoldDB" id="A0A1J1DR09"/>
<comment type="catalytic activity">
    <reaction evidence="17 19">
        <text>alpha-ribazole + adenosylcob(III)inamide-GDP = adenosylcob(III)alamin + GMP + H(+)</text>
        <dbReference type="Rhea" id="RHEA:16049"/>
        <dbReference type="ChEBI" id="CHEBI:10329"/>
        <dbReference type="ChEBI" id="CHEBI:15378"/>
        <dbReference type="ChEBI" id="CHEBI:18408"/>
        <dbReference type="ChEBI" id="CHEBI:58115"/>
        <dbReference type="ChEBI" id="CHEBI:60487"/>
        <dbReference type="EC" id="2.7.8.26"/>
    </reaction>
</comment>
<dbReference type="RefSeq" id="WP_231941807.1">
    <property type="nucleotide sequence ID" value="NZ_AP017368.1"/>
</dbReference>
<evidence type="ECO:0000256" key="3">
    <source>
        <dbReference type="ARBA" id="ARBA00004663"/>
    </source>
</evidence>
<feature type="transmembrane region" description="Helical" evidence="19">
    <location>
        <begin position="66"/>
        <end position="85"/>
    </location>
</feature>
<evidence type="ECO:0000256" key="5">
    <source>
        <dbReference type="ARBA" id="ARBA00013200"/>
    </source>
</evidence>
<dbReference type="HAMAP" id="MF_00719">
    <property type="entry name" value="CobS"/>
    <property type="match status" value="1"/>
</dbReference>
<feature type="transmembrane region" description="Helical" evidence="19">
    <location>
        <begin position="189"/>
        <end position="207"/>
    </location>
</feature>
<gene>
    <name evidence="19 20" type="primary">cobS</name>
    <name evidence="20" type="ORF">RSDT_0777</name>
</gene>
<feature type="transmembrane region" description="Helical" evidence="19">
    <location>
        <begin position="121"/>
        <end position="140"/>
    </location>
</feature>
<accession>A0A1J1DR09</accession>
<keyword evidence="13 19" id="KW-0472">Membrane</keyword>
<evidence type="ECO:0000313" key="20">
    <source>
        <dbReference type="EMBL" id="BAV92289.1"/>
    </source>
</evidence>
<evidence type="ECO:0000256" key="1">
    <source>
        <dbReference type="ARBA" id="ARBA00001946"/>
    </source>
</evidence>
<evidence type="ECO:0000256" key="7">
    <source>
        <dbReference type="ARBA" id="ARBA00022475"/>
    </source>
</evidence>
<reference evidence="20 21" key="1">
    <citation type="journal article" date="2017" name="ISME J.">
        <title>Genome of 'Ca. Desulfovibrio trichonymphae', an H2-oxidizing bacterium in a tripartite symbiotic system within a protist cell in the termite gut.</title>
        <authorList>
            <person name="Kuwahara H."/>
            <person name="Yuki M."/>
            <person name="Izawa K."/>
            <person name="Ohkuma M."/>
            <person name="Hongoh Y."/>
        </authorList>
    </citation>
    <scope>NUCLEOTIDE SEQUENCE [LARGE SCALE GENOMIC DNA]</scope>
    <source>
        <strain evidence="20 21">Rs-N31</strain>
    </source>
</reference>
<keyword evidence="12 19" id="KW-1133">Transmembrane helix</keyword>
<name>A0A1J1DR09_9BACT</name>
<evidence type="ECO:0000256" key="17">
    <source>
        <dbReference type="ARBA" id="ARBA00048623"/>
    </source>
</evidence>
<dbReference type="KEGG" id="dtr:RSDT_0777"/>
<dbReference type="InterPro" id="IPR003805">
    <property type="entry name" value="CobS"/>
</dbReference>
<evidence type="ECO:0000256" key="2">
    <source>
        <dbReference type="ARBA" id="ARBA00004651"/>
    </source>
</evidence>
<evidence type="ECO:0000256" key="6">
    <source>
        <dbReference type="ARBA" id="ARBA00015850"/>
    </source>
</evidence>
<comment type="pathway">
    <text evidence="3 19">Cofactor biosynthesis; adenosylcobalamin biosynthesis; adenosylcobalamin from cob(II)yrinate a,c-diamide: step 7/7.</text>
</comment>
<evidence type="ECO:0000256" key="11">
    <source>
        <dbReference type="ARBA" id="ARBA00022842"/>
    </source>
</evidence>
<dbReference type="PANTHER" id="PTHR34148">
    <property type="entry name" value="ADENOSYLCOBINAMIDE-GDP RIBAZOLETRANSFERASE"/>
    <property type="match status" value="1"/>
</dbReference>
<keyword evidence="21" id="KW-1185">Reference proteome</keyword>
<evidence type="ECO:0000256" key="4">
    <source>
        <dbReference type="ARBA" id="ARBA00010561"/>
    </source>
</evidence>
<dbReference type="Pfam" id="PF02654">
    <property type="entry name" value="CobS"/>
    <property type="match status" value="1"/>
</dbReference>
<sequence length="260" mass="27284">MMGRTTAMTAFLDALAFLTRLAPARPCSPAALTRCVPWFAPVGLMLGCLCTAAASCGLAFLGTLPAYAATQSCGLFVTALLWLALELWTTRGLHWDGLADLGDAVGAGGSRFWEILRDSRIGAFGALSLLVVFCGQWAALAWHLGALHRFELVLAPVWGRACAIWLAASTPARTPDSLGGLVQAGASPALAHLHGLAALLLAGLLCVRGLGFYQSFVLLIGQYTLTRTLSAAARRQGGLSGDFLGASIELGQLWFLLVTL</sequence>
<evidence type="ECO:0000256" key="12">
    <source>
        <dbReference type="ARBA" id="ARBA00022989"/>
    </source>
</evidence>
<evidence type="ECO:0000256" key="8">
    <source>
        <dbReference type="ARBA" id="ARBA00022573"/>
    </source>
</evidence>
<keyword evidence="7 19" id="KW-1003">Cell membrane</keyword>
<comment type="subcellular location">
    <subcellularLocation>
        <location evidence="2 19">Cell membrane</location>
        <topology evidence="2 19">Multi-pass membrane protein</topology>
    </subcellularLocation>
</comment>
<evidence type="ECO:0000256" key="9">
    <source>
        <dbReference type="ARBA" id="ARBA00022679"/>
    </source>
</evidence>
<dbReference type="GO" id="GO:0051073">
    <property type="term" value="F:adenosylcobinamide-GDP ribazoletransferase activity"/>
    <property type="evidence" value="ECO:0007669"/>
    <property type="project" value="UniProtKB-UniRule"/>
</dbReference>
<keyword evidence="11 19" id="KW-0460">Magnesium</keyword>
<proteinExistence type="inferred from homology"/>
<evidence type="ECO:0000313" key="21">
    <source>
        <dbReference type="Proteomes" id="UP000242645"/>
    </source>
</evidence>
<keyword evidence="9 19" id="KW-0808">Transferase</keyword>
<comment type="function">
    <text evidence="14 19">Joins adenosylcobinamide-GDP and alpha-ribazole to generate adenosylcobalamin (Ado-cobalamin). Also synthesizes adenosylcobalamin 5'-phosphate from adenosylcobinamide-GDP and alpha-ribazole 5'-phosphate.</text>
</comment>
<dbReference type="GO" id="GO:0008818">
    <property type="term" value="F:cobalamin 5'-phosphate synthase activity"/>
    <property type="evidence" value="ECO:0007669"/>
    <property type="project" value="UniProtKB-UniRule"/>
</dbReference>
<dbReference type="GO" id="GO:0009236">
    <property type="term" value="P:cobalamin biosynthetic process"/>
    <property type="evidence" value="ECO:0007669"/>
    <property type="project" value="UniProtKB-UniRule"/>
</dbReference>
<organism evidence="20 21">
    <name type="scientific">Candidatus Desulfovibrio trichonymphae</name>
    <dbReference type="NCBI Taxonomy" id="1725232"/>
    <lineage>
        <taxon>Bacteria</taxon>
        <taxon>Pseudomonadati</taxon>
        <taxon>Thermodesulfobacteriota</taxon>
        <taxon>Desulfovibrionia</taxon>
        <taxon>Desulfovibrionales</taxon>
        <taxon>Desulfovibrionaceae</taxon>
        <taxon>Desulfovibrio</taxon>
    </lineage>
</organism>
<evidence type="ECO:0000256" key="14">
    <source>
        <dbReference type="ARBA" id="ARBA00025228"/>
    </source>
</evidence>
<evidence type="ECO:0000256" key="15">
    <source>
        <dbReference type="ARBA" id="ARBA00032605"/>
    </source>
</evidence>
<evidence type="ECO:0000256" key="19">
    <source>
        <dbReference type="HAMAP-Rule" id="MF_00719"/>
    </source>
</evidence>
<dbReference type="GO" id="GO:0005886">
    <property type="term" value="C:plasma membrane"/>
    <property type="evidence" value="ECO:0007669"/>
    <property type="project" value="UniProtKB-SubCell"/>
</dbReference>
<dbReference type="Proteomes" id="UP000242645">
    <property type="component" value="Chromosome"/>
</dbReference>
<evidence type="ECO:0000256" key="16">
    <source>
        <dbReference type="ARBA" id="ARBA00032853"/>
    </source>
</evidence>
<comment type="similarity">
    <text evidence="4 19">Belongs to the CobS family.</text>
</comment>
<dbReference type="UniPathway" id="UPA00148">
    <property type="reaction ID" value="UER00238"/>
</dbReference>
<evidence type="ECO:0000256" key="13">
    <source>
        <dbReference type="ARBA" id="ARBA00023136"/>
    </source>
</evidence>